<dbReference type="STRING" id="1231623.Tasa_002_060"/>
<dbReference type="Pfam" id="PF12412">
    <property type="entry name" value="DUF3667"/>
    <property type="match status" value="1"/>
</dbReference>
<dbReference type="RefSeq" id="WP_048846088.1">
    <property type="nucleotide sequence ID" value="NZ_BALE01000002.1"/>
</dbReference>
<feature type="transmembrane region" description="Helical" evidence="1">
    <location>
        <begin position="175"/>
        <end position="193"/>
    </location>
</feature>
<dbReference type="Proteomes" id="UP000032679">
    <property type="component" value="Unassembled WGS sequence"/>
</dbReference>
<name>A0A0D6MH56_9PROT</name>
<evidence type="ECO:0000256" key="1">
    <source>
        <dbReference type="SAM" id="Phobius"/>
    </source>
</evidence>
<evidence type="ECO:0008006" key="4">
    <source>
        <dbReference type="Google" id="ProtNLM"/>
    </source>
</evidence>
<gene>
    <name evidence="2" type="ORF">Tasa_002_060</name>
</gene>
<dbReference type="AlphaFoldDB" id="A0A0D6MH56"/>
<feature type="transmembrane region" description="Helical" evidence="1">
    <location>
        <begin position="205"/>
        <end position="227"/>
    </location>
</feature>
<comment type="caution">
    <text evidence="2">The sequence shown here is derived from an EMBL/GenBank/DDBJ whole genome shotgun (WGS) entry which is preliminary data.</text>
</comment>
<keyword evidence="3" id="KW-1185">Reference proteome</keyword>
<reference evidence="2 3" key="1">
    <citation type="submission" date="2012-10" db="EMBL/GenBank/DDBJ databases">
        <title>Genome sequencing of Tanticharoenia sakaeratensis NBRC 103193.</title>
        <authorList>
            <person name="Azuma Y."/>
            <person name="Hadano H."/>
            <person name="Hirakawa H."/>
            <person name="Matsushita K."/>
        </authorList>
    </citation>
    <scope>NUCLEOTIDE SEQUENCE [LARGE SCALE GENOMIC DNA]</scope>
    <source>
        <strain evidence="2 3">NBRC 103193</strain>
    </source>
</reference>
<keyword evidence="1" id="KW-0812">Transmembrane</keyword>
<proteinExistence type="predicted"/>
<protein>
    <recommendedName>
        <fullName evidence="4">DUF3667 domain-containing protein</fullName>
    </recommendedName>
</protein>
<evidence type="ECO:0000313" key="3">
    <source>
        <dbReference type="Proteomes" id="UP000032679"/>
    </source>
</evidence>
<dbReference type="OrthoDB" id="9111327at2"/>
<sequence>MTDAPLPAHQHGTCLNCQTLLAGPFCHACGQHVLHAPRSLPELGAEVLEMLTHADGKFVRTMRRLAFAPAQLTRDYIEGRRASEIPPVRMFFVSLLIIFTLSSFTGPMNVAVAVNDEAKTAGADTHDHDEITHALAKLTWAGHPRVTAWLRAHVGSAVDDPREVEHVMGEWAERLVLLLLPITACVLWLLHAVPRPVPLFDHAIFALHSLTVAILALTILTLVRTVLPDGAEGLAILAFAGLMATHLFVHMRGFYRAGVVATLVRMVLLAVVTAVVCLGLIMLLTLIGLQLGAD</sequence>
<dbReference type="EMBL" id="BALE01000002">
    <property type="protein sequence ID" value="GAN52780.1"/>
    <property type="molecule type" value="Genomic_DNA"/>
</dbReference>
<organism evidence="2 3">
    <name type="scientific">Tanticharoenia sakaeratensis NBRC 103193</name>
    <dbReference type="NCBI Taxonomy" id="1231623"/>
    <lineage>
        <taxon>Bacteria</taxon>
        <taxon>Pseudomonadati</taxon>
        <taxon>Pseudomonadota</taxon>
        <taxon>Alphaproteobacteria</taxon>
        <taxon>Acetobacterales</taxon>
        <taxon>Acetobacteraceae</taxon>
        <taxon>Tanticharoenia</taxon>
    </lineage>
</organism>
<keyword evidence="1" id="KW-0472">Membrane</keyword>
<evidence type="ECO:0000313" key="2">
    <source>
        <dbReference type="EMBL" id="GAN52780.1"/>
    </source>
</evidence>
<keyword evidence="1" id="KW-1133">Transmembrane helix</keyword>
<dbReference type="InterPro" id="IPR022134">
    <property type="entry name" value="DUF3667"/>
</dbReference>
<feature type="transmembrane region" description="Helical" evidence="1">
    <location>
        <begin position="233"/>
        <end position="255"/>
    </location>
</feature>
<feature type="transmembrane region" description="Helical" evidence="1">
    <location>
        <begin position="90"/>
        <end position="114"/>
    </location>
</feature>
<feature type="transmembrane region" description="Helical" evidence="1">
    <location>
        <begin position="267"/>
        <end position="289"/>
    </location>
</feature>
<accession>A0A0D6MH56</accession>